<gene>
    <name evidence="1" type="ORF">A4H34_01810</name>
</gene>
<reference evidence="1 2" key="1">
    <citation type="submission" date="2016-04" db="EMBL/GenBank/DDBJ databases">
        <title>Peptidophaga gingivicola gen. nov., sp. nov., isolated from human subgingival plaque.</title>
        <authorList>
            <person name="Beall C.J."/>
            <person name="Mokrzan E.M."/>
            <person name="Griffen A.L."/>
            <person name="Leys E.J."/>
        </authorList>
    </citation>
    <scope>NUCLEOTIDE SEQUENCE [LARGE SCALE GENOMIC DNA]</scope>
    <source>
        <strain evidence="1 2">BA112</strain>
    </source>
</reference>
<dbReference type="EMBL" id="LVZK01000001">
    <property type="protein sequence ID" value="OAP85950.1"/>
    <property type="molecule type" value="Genomic_DNA"/>
</dbReference>
<evidence type="ECO:0000313" key="2">
    <source>
        <dbReference type="Proteomes" id="UP000078368"/>
    </source>
</evidence>
<dbReference type="Proteomes" id="UP000078368">
    <property type="component" value="Unassembled WGS sequence"/>
</dbReference>
<dbReference type="STRING" id="1823756.A4H34_01810"/>
<accession>A0A179B3B1</accession>
<evidence type="ECO:0000313" key="1">
    <source>
        <dbReference type="EMBL" id="OAP85950.1"/>
    </source>
</evidence>
<dbReference type="AlphaFoldDB" id="A0A179B3B1"/>
<dbReference type="OrthoDB" id="3261191at2"/>
<organism evidence="1 2">
    <name type="scientific">Peptidiphaga gingivicola</name>
    <dbReference type="NCBI Taxonomy" id="2741497"/>
    <lineage>
        <taxon>Bacteria</taxon>
        <taxon>Bacillati</taxon>
        <taxon>Actinomycetota</taxon>
        <taxon>Actinomycetes</taxon>
        <taxon>Actinomycetales</taxon>
        <taxon>Actinomycetaceae</taxon>
        <taxon>Peptidiphaga</taxon>
    </lineage>
</organism>
<name>A0A179B3B1_9ACTO</name>
<protein>
    <submittedName>
        <fullName evidence="1">Uncharacterized protein</fullName>
    </submittedName>
</protein>
<sequence>MACNGYIISIQESALFRPGKKMSPSFSVNGVRVDDDGEKVATINGTNLPASKLRVGESVTQKDAGRFTLTGITPASGEAKFGGGGIAHFCYEPAPGFELSPGVADGN</sequence>
<comment type="caution">
    <text evidence="1">The sequence shown here is derived from an EMBL/GenBank/DDBJ whole genome shotgun (WGS) entry which is preliminary data.</text>
</comment>
<proteinExistence type="predicted"/>
<keyword evidence="2" id="KW-1185">Reference proteome</keyword>